<accession>A0A4Z1NKH0</accession>
<evidence type="ECO:0000313" key="4">
    <source>
        <dbReference type="Proteomes" id="UP000298493"/>
    </source>
</evidence>
<dbReference type="Proteomes" id="UP000298493">
    <property type="component" value="Unassembled WGS sequence"/>
</dbReference>
<feature type="compositionally biased region" description="Low complexity" evidence="1">
    <location>
        <begin position="420"/>
        <end position="459"/>
    </location>
</feature>
<feature type="signal peptide" evidence="2">
    <location>
        <begin position="1"/>
        <end position="18"/>
    </location>
</feature>
<dbReference type="EMBL" id="SNSC02000023">
    <property type="protein sequence ID" value="TID14322.1"/>
    <property type="molecule type" value="Genomic_DNA"/>
</dbReference>
<reference evidence="3 4" key="1">
    <citation type="submission" date="2019-04" db="EMBL/GenBank/DDBJ databases">
        <title>High contiguity whole genome sequence and gene annotation resource for two Venturia nashicola isolates.</title>
        <authorList>
            <person name="Prokchorchik M."/>
            <person name="Won K."/>
            <person name="Lee Y."/>
            <person name="Choi E.D."/>
            <person name="Segonzac C."/>
            <person name="Sohn K.H."/>
        </authorList>
    </citation>
    <scope>NUCLEOTIDE SEQUENCE [LARGE SCALE GENOMIC DNA]</scope>
    <source>
        <strain evidence="3 4">PRI2</strain>
    </source>
</reference>
<protein>
    <submittedName>
        <fullName evidence="3">Uncharacterized protein</fullName>
    </submittedName>
</protein>
<comment type="caution">
    <text evidence="3">The sequence shown here is derived from an EMBL/GenBank/DDBJ whole genome shotgun (WGS) entry which is preliminary data.</text>
</comment>
<sequence length="459" mass="48216">MHFSAALLFSAAVSGVLCRPHDEKLATIEKRQLPSGALAEALGIASKPAKREKIPSVIRKDAIREKIWFGPYTLPPLDNTKRAGPKMPMQMDPNSIQLNKAMNGFCSDCTVLSGKANLMYADGKTAGVTSGVYIHHIVMVDTSKTSMPFYLCQGQKGFLGTFPAAGFIVAGNDEADNFFTTPDGKFDSGYFIGDKAQVTMQAELVNYKNVEQKVYITAEYEYLQGIKQDTLDASVSLFSVTGCEFPDYHVSKDKPQYNLTSANVPIPMDGTIINAKGHLHDGGSNVLLTLNGKAVCDSQAKYGLDPKATTSLAPNGKAWQVITEMTQCVEPIPVKKGDVLQMVSIYDNELHPPRMAADGAHGDSDEMGVFFINFATKRQAKSAPKMPDLGALAGIILGGGGGGTKGVGTAGTSVGGTTGTSGMSGMSEAAGIPGTTTEGPAAPAKAGGGSKSARASIPT</sequence>
<gene>
    <name evidence="3" type="ORF">E6O75_ATG09401</name>
</gene>
<keyword evidence="2" id="KW-0732">Signal</keyword>
<evidence type="ECO:0000256" key="2">
    <source>
        <dbReference type="SAM" id="SignalP"/>
    </source>
</evidence>
<organism evidence="3 4">
    <name type="scientific">Venturia nashicola</name>
    <dbReference type="NCBI Taxonomy" id="86259"/>
    <lineage>
        <taxon>Eukaryota</taxon>
        <taxon>Fungi</taxon>
        <taxon>Dikarya</taxon>
        <taxon>Ascomycota</taxon>
        <taxon>Pezizomycotina</taxon>
        <taxon>Dothideomycetes</taxon>
        <taxon>Pleosporomycetidae</taxon>
        <taxon>Venturiales</taxon>
        <taxon>Venturiaceae</taxon>
        <taxon>Venturia</taxon>
    </lineage>
</organism>
<dbReference type="InterPro" id="IPR011692">
    <property type="entry name" value="Stress_up-reg_Nod19"/>
</dbReference>
<evidence type="ECO:0000313" key="3">
    <source>
        <dbReference type="EMBL" id="TID14322.1"/>
    </source>
</evidence>
<proteinExistence type="predicted"/>
<evidence type="ECO:0000256" key="1">
    <source>
        <dbReference type="SAM" id="MobiDB-lite"/>
    </source>
</evidence>
<name>A0A4Z1NKH0_9PEZI</name>
<feature type="chain" id="PRO_5021284316" evidence="2">
    <location>
        <begin position="19"/>
        <end position="459"/>
    </location>
</feature>
<dbReference type="Pfam" id="PF07712">
    <property type="entry name" value="SURNod19"/>
    <property type="match status" value="1"/>
</dbReference>
<dbReference type="AlphaFoldDB" id="A0A4Z1NKH0"/>
<keyword evidence="4" id="KW-1185">Reference proteome</keyword>
<feature type="region of interest" description="Disordered" evidence="1">
    <location>
        <begin position="413"/>
        <end position="459"/>
    </location>
</feature>